<organism evidence="1 2">
    <name type="scientific">Meganyctiphanes norvegica</name>
    <name type="common">Northern krill</name>
    <name type="synonym">Thysanopoda norvegica</name>
    <dbReference type="NCBI Taxonomy" id="48144"/>
    <lineage>
        <taxon>Eukaryota</taxon>
        <taxon>Metazoa</taxon>
        <taxon>Ecdysozoa</taxon>
        <taxon>Arthropoda</taxon>
        <taxon>Crustacea</taxon>
        <taxon>Multicrustacea</taxon>
        <taxon>Malacostraca</taxon>
        <taxon>Eumalacostraca</taxon>
        <taxon>Eucarida</taxon>
        <taxon>Euphausiacea</taxon>
        <taxon>Euphausiidae</taxon>
        <taxon>Meganyctiphanes</taxon>
    </lineage>
</organism>
<comment type="caution">
    <text evidence="1">The sequence shown here is derived from an EMBL/GenBank/DDBJ whole genome shotgun (WGS) entry which is preliminary data.</text>
</comment>
<dbReference type="AlphaFoldDB" id="A0AAV2Q2R3"/>
<evidence type="ECO:0008006" key="3">
    <source>
        <dbReference type="Google" id="ProtNLM"/>
    </source>
</evidence>
<evidence type="ECO:0000313" key="1">
    <source>
        <dbReference type="EMBL" id="CAL4069415.1"/>
    </source>
</evidence>
<protein>
    <recommendedName>
        <fullName evidence="3">Transposase</fullName>
    </recommendedName>
</protein>
<dbReference type="EMBL" id="CAXKWB010003526">
    <property type="protein sequence ID" value="CAL4069415.1"/>
    <property type="molecule type" value="Genomic_DNA"/>
</dbReference>
<feature type="non-terminal residue" evidence="1">
    <location>
        <position position="832"/>
    </location>
</feature>
<dbReference type="Proteomes" id="UP001497623">
    <property type="component" value="Unassembled WGS sequence"/>
</dbReference>
<accession>A0AAV2Q2R3</accession>
<reference evidence="1 2" key="1">
    <citation type="submission" date="2024-05" db="EMBL/GenBank/DDBJ databases">
        <authorList>
            <person name="Wallberg A."/>
        </authorList>
    </citation>
    <scope>NUCLEOTIDE SEQUENCE [LARGE SCALE GENOMIC DNA]</scope>
</reference>
<proteinExistence type="predicted"/>
<evidence type="ECO:0000313" key="2">
    <source>
        <dbReference type="Proteomes" id="UP001497623"/>
    </source>
</evidence>
<keyword evidence="2" id="KW-1185">Reference proteome</keyword>
<sequence length="832" mass="95026">MVETQVQSDQIQSIKIILPSINVKALSSTRTSSDEQGPPVVSENLSEHAACSTCSNISTVNDVHNQIIQATAKKCSHNNSTCCCHTLAQESLIKPSLDEIDSIDSMVDNVFYIIPGKIYNDHRYICSVCRRYGITTSSKAMNDGGDYIGRGVSFKDKLHLKSFYLSLHLKSALHQESLKGQENEDRDRYLKGLPTIQEIETATRNLCIAVQYLVDLGQSYNQLAVLATFIAIILGPDQTNPLDNQQHTTIDFNDILFANHTAIKKDLAATFQDINPFTKQPRKHAVSLDKYTVKHDATRQVIITTYIDEQGRAKKALLSAARLFDKSVQGSIDHFSDACNGLVDHKDIVAFSTNGETDYKETLNEIYPSLFSKSLYDPQVVHLPDFCHKIKCLIQNNMPLWVKETLDISNLIVKYFSPRSALSQIFFDYGNKDPNLMFTAVIGICEERYIDSCHQHIESIFRNIQIFMKYLPLILDSANLSDLHDKAQTVYTIIKDADFIGRLWLVYLVFLCSSQAGKNASSQDFNAFKMKKDVSQFRSDLEMLENGKICENCMKFLETGILNYKFEYESNTYVVDASYNINEYMMDEILHDFGDWSMSLVLEFDNYCEIPECIDKMVHFFNRQTNMNVKKDIFICLFSKLNIIFFKCGNTCKGFETCSCVSKEVEKFHHHFSNKTKSIIIESNIQYLDLLRNYLTDPKNQQLNMINICRLIEVTLLMKASHSSTEKVISVIHKTVEGRFENIYVNPEASPDMVNIIVFSKCNSDMVKLNAEVARKEFVSMGQSKSQFKTKPKTLQSRTVNNTLRMLNQCDLQSVLRNKRRRKKSSLIRARK</sequence>
<name>A0AAV2Q2R3_MEGNR</name>
<gene>
    <name evidence="1" type="ORF">MNOR_LOCUS7836</name>
</gene>